<sequence length="202" mass="22483">MSSEQARPEDGERPLRRDAAENRERLLRAAFDLFAEQGPEVGVNDIARRAGVGPGTLYRRFPTKEALIDALYDIVFDEILDTVHQALDSEEPGEALELCLRRSGEIMASHRGCLARLWTAARPDGAGDRAPEWWAVMDRMLERAQSAGRVRQDVTVQDVRACLISVRCIVEETVADSPDLWRRHLDLLLAGLRPAAVTQAVG</sequence>
<dbReference type="InterPro" id="IPR049445">
    <property type="entry name" value="TetR_SbtR-like_C"/>
</dbReference>
<feature type="domain" description="HTH tetR-type" evidence="5">
    <location>
        <begin position="20"/>
        <end position="79"/>
    </location>
</feature>
<dbReference type="InterPro" id="IPR001647">
    <property type="entry name" value="HTH_TetR"/>
</dbReference>
<dbReference type="PANTHER" id="PTHR30055">
    <property type="entry name" value="HTH-TYPE TRANSCRIPTIONAL REGULATOR RUTR"/>
    <property type="match status" value="1"/>
</dbReference>
<evidence type="ECO:0000259" key="5">
    <source>
        <dbReference type="PROSITE" id="PS50977"/>
    </source>
</evidence>
<keyword evidence="1" id="KW-0805">Transcription regulation</keyword>
<dbReference type="GO" id="GO:0000976">
    <property type="term" value="F:transcription cis-regulatory region binding"/>
    <property type="evidence" value="ECO:0007669"/>
    <property type="project" value="TreeGrafter"/>
</dbReference>
<evidence type="ECO:0000313" key="6">
    <source>
        <dbReference type="EMBL" id="MBR7835675.1"/>
    </source>
</evidence>
<dbReference type="Gene3D" id="1.10.357.10">
    <property type="entry name" value="Tetracycline Repressor, domain 2"/>
    <property type="match status" value="1"/>
</dbReference>
<proteinExistence type="predicted"/>
<organism evidence="6 7">
    <name type="scientific">Actinospica durhamensis</name>
    <dbReference type="NCBI Taxonomy" id="1508375"/>
    <lineage>
        <taxon>Bacteria</taxon>
        <taxon>Bacillati</taxon>
        <taxon>Actinomycetota</taxon>
        <taxon>Actinomycetes</taxon>
        <taxon>Catenulisporales</taxon>
        <taxon>Actinospicaceae</taxon>
        <taxon>Actinospica</taxon>
    </lineage>
</organism>
<evidence type="ECO:0000313" key="7">
    <source>
        <dbReference type="Proteomes" id="UP000675781"/>
    </source>
</evidence>
<keyword evidence="2 4" id="KW-0238">DNA-binding</keyword>
<dbReference type="InterPro" id="IPR036271">
    <property type="entry name" value="Tet_transcr_reg_TetR-rel_C_sf"/>
</dbReference>
<accession>A0A941EQQ5</accession>
<evidence type="ECO:0000256" key="4">
    <source>
        <dbReference type="PROSITE-ProRule" id="PRU00335"/>
    </source>
</evidence>
<evidence type="ECO:0000256" key="2">
    <source>
        <dbReference type="ARBA" id="ARBA00023125"/>
    </source>
</evidence>
<protein>
    <submittedName>
        <fullName evidence="6">TetR/AcrR family transcriptional regulator</fullName>
    </submittedName>
</protein>
<comment type="caution">
    <text evidence="6">The sequence shown here is derived from an EMBL/GenBank/DDBJ whole genome shotgun (WGS) entry which is preliminary data.</text>
</comment>
<dbReference type="InterPro" id="IPR009057">
    <property type="entry name" value="Homeodomain-like_sf"/>
</dbReference>
<dbReference type="SUPFAM" id="SSF48498">
    <property type="entry name" value="Tetracyclin repressor-like, C-terminal domain"/>
    <property type="match status" value="1"/>
</dbReference>
<dbReference type="AlphaFoldDB" id="A0A941EQQ5"/>
<dbReference type="RefSeq" id="WP_212530166.1">
    <property type="nucleotide sequence ID" value="NZ_JAGSOG010000104.1"/>
</dbReference>
<name>A0A941EQQ5_9ACTN</name>
<evidence type="ECO:0000256" key="1">
    <source>
        <dbReference type="ARBA" id="ARBA00023015"/>
    </source>
</evidence>
<keyword evidence="3" id="KW-0804">Transcription</keyword>
<dbReference type="PROSITE" id="PS50977">
    <property type="entry name" value="HTH_TETR_2"/>
    <property type="match status" value="1"/>
</dbReference>
<gene>
    <name evidence="6" type="ORF">KDL01_20535</name>
</gene>
<dbReference type="InterPro" id="IPR050109">
    <property type="entry name" value="HTH-type_TetR-like_transc_reg"/>
</dbReference>
<dbReference type="Pfam" id="PF21597">
    <property type="entry name" value="TetR_C_43"/>
    <property type="match status" value="1"/>
</dbReference>
<dbReference type="EMBL" id="JAGSOG010000104">
    <property type="protein sequence ID" value="MBR7835675.1"/>
    <property type="molecule type" value="Genomic_DNA"/>
</dbReference>
<dbReference type="PANTHER" id="PTHR30055:SF234">
    <property type="entry name" value="HTH-TYPE TRANSCRIPTIONAL REGULATOR BETI"/>
    <property type="match status" value="1"/>
</dbReference>
<dbReference type="SUPFAM" id="SSF46689">
    <property type="entry name" value="Homeodomain-like"/>
    <property type="match status" value="1"/>
</dbReference>
<dbReference type="GO" id="GO:0003700">
    <property type="term" value="F:DNA-binding transcription factor activity"/>
    <property type="evidence" value="ECO:0007669"/>
    <property type="project" value="TreeGrafter"/>
</dbReference>
<dbReference type="PRINTS" id="PR00455">
    <property type="entry name" value="HTHTETR"/>
</dbReference>
<keyword evidence="7" id="KW-1185">Reference proteome</keyword>
<evidence type="ECO:0000256" key="3">
    <source>
        <dbReference type="ARBA" id="ARBA00023163"/>
    </source>
</evidence>
<dbReference type="Pfam" id="PF00440">
    <property type="entry name" value="TetR_N"/>
    <property type="match status" value="1"/>
</dbReference>
<feature type="DNA-binding region" description="H-T-H motif" evidence="4">
    <location>
        <begin position="42"/>
        <end position="61"/>
    </location>
</feature>
<reference evidence="6" key="1">
    <citation type="submission" date="2021-04" db="EMBL/GenBank/DDBJ databases">
        <title>Genome based classification of Actinospica acidithermotolerans sp. nov., an actinobacterium isolated from an Indonesian hot spring.</title>
        <authorList>
            <person name="Kusuma A.B."/>
            <person name="Putra K.E."/>
            <person name="Nafisah S."/>
            <person name="Loh J."/>
            <person name="Nouioui I."/>
            <person name="Goodfellow M."/>
        </authorList>
    </citation>
    <scope>NUCLEOTIDE SEQUENCE</scope>
    <source>
        <strain evidence="6">CSCA 57</strain>
    </source>
</reference>
<dbReference type="Proteomes" id="UP000675781">
    <property type="component" value="Unassembled WGS sequence"/>
</dbReference>